<sequence length="338" mass="34849">MMSFLPLLALVAWFSVVVSAVEFKAPQALAVLDAASPLDIEWSFPENATSFLLGTDYSIWLCAGGNEDNTHERVAQLFKGTILGNPVHTTAEVDPNAGSEYPNGYFLEAVLNGMQGYSYRFTLTGMTGSFSPNVEKGLQSLPKPDESDTVRIQARQVPAPGAAADPQAPGVANPPPPGAGAPPAPAPGAGNPPAPVPPGGKPPAGAPPAGAPPAGAPPAGAPPAGVPPPAAAPPAGVPPAAVPPPAAEPTIVQTVPYPEQTGLTRYAPLPKHPPKKIVKREATPQFPTSPYKVATTFLAPPTVKTTISASVTLTAKAHENTHDPVDEDMARFLRRWQD</sequence>
<protein>
    <submittedName>
        <fullName evidence="6">Uncharacterized protein</fullName>
    </submittedName>
</protein>
<dbReference type="GO" id="GO:0042546">
    <property type="term" value="P:cell wall biogenesis"/>
    <property type="evidence" value="ECO:0007669"/>
    <property type="project" value="InterPro"/>
</dbReference>
<keyword evidence="7" id="KW-1185">Reference proteome</keyword>
<dbReference type="GO" id="GO:0006078">
    <property type="term" value="P:(1-&gt;6)-beta-D-glucan biosynthetic process"/>
    <property type="evidence" value="ECO:0007669"/>
    <property type="project" value="InterPro"/>
</dbReference>
<evidence type="ECO:0000256" key="3">
    <source>
        <dbReference type="SAM" id="SignalP"/>
    </source>
</evidence>
<feature type="compositionally biased region" description="Low complexity" evidence="2">
    <location>
        <begin position="157"/>
        <end position="171"/>
    </location>
</feature>
<dbReference type="PANTHER" id="PTHR28154">
    <property type="entry name" value="CELL WALL SYNTHESIS PROTEIN KNH1-RELATED"/>
    <property type="match status" value="1"/>
</dbReference>
<evidence type="ECO:0000313" key="6">
    <source>
        <dbReference type="EMBL" id="KDB22382.1"/>
    </source>
</evidence>
<dbReference type="Pfam" id="PF10342">
    <property type="entry name" value="Kre9_KNH"/>
    <property type="match status" value="1"/>
</dbReference>
<gene>
    <name evidence="6" type="ORF">H109_05740</name>
</gene>
<feature type="region of interest" description="Disordered" evidence="2">
    <location>
        <begin position="157"/>
        <end position="283"/>
    </location>
</feature>
<comment type="caution">
    <text evidence="6">The sequence shown here is derived from an EMBL/GenBank/DDBJ whole genome shotgun (WGS) entry which is preliminary data.</text>
</comment>
<feature type="compositionally biased region" description="Pro residues" evidence="2">
    <location>
        <begin position="172"/>
        <end position="247"/>
    </location>
</feature>
<dbReference type="InterPro" id="IPR045328">
    <property type="entry name" value="Kre9/Knh1"/>
</dbReference>
<feature type="chain" id="PRO_5001579028" evidence="3">
    <location>
        <begin position="21"/>
        <end position="338"/>
    </location>
</feature>
<dbReference type="GO" id="GO:0005576">
    <property type="term" value="C:extracellular region"/>
    <property type="evidence" value="ECO:0007669"/>
    <property type="project" value="TreeGrafter"/>
</dbReference>
<feature type="domain" description="Yeast cell wall synthesis Kre9/Knh1-like N-terminal" evidence="5">
    <location>
        <begin position="26"/>
        <end position="123"/>
    </location>
</feature>
<evidence type="ECO:0000259" key="4">
    <source>
        <dbReference type="Pfam" id="PF05390"/>
    </source>
</evidence>
<dbReference type="AlphaFoldDB" id="A0A059J4F7"/>
<dbReference type="InterPro" id="IPR008659">
    <property type="entry name" value="Kre9/Knh1_C"/>
</dbReference>
<dbReference type="STRING" id="1215338.A0A059J4F7"/>
<dbReference type="HOGENOM" id="CLU_063732_0_0_1"/>
<accession>A0A059J4F7</accession>
<proteinExistence type="predicted"/>
<dbReference type="OrthoDB" id="2432613at2759"/>
<keyword evidence="1 3" id="KW-0732">Signal</keyword>
<dbReference type="InterPro" id="IPR018466">
    <property type="entry name" value="Kre9/Knh1-like_N"/>
</dbReference>
<reference evidence="6 7" key="1">
    <citation type="submission" date="2014-02" db="EMBL/GenBank/DDBJ databases">
        <title>The Genome Sequence of Trichophyton interdigitale MR816.</title>
        <authorList>
            <consortium name="The Broad Institute Genomics Platform"/>
            <person name="Cuomo C.A."/>
            <person name="White T.C."/>
            <person name="Graser Y."/>
            <person name="Martinez-Rossi N."/>
            <person name="Heitman J."/>
            <person name="Young S.K."/>
            <person name="Zeng Q."/>
            <person name="Gargeya S."/>
            <person name="Abouelleil A."/>
            <person name="Alvarado L."/>
            <person name="Chapman S.B."/>
            <person name="Gainer-Dewar J."/>
            <person name="Goldberg J."/>
            <person name="Griggs A."/>
            <person name="Gujja S."/>
            <person name="Hansen M."/>
            <person name="Howarth C."/>
            <person name="Imamovic A."/>
            <person name="Larimer J."/>
            <person name="Martinez D."/>
            <person name="Murphy C."/>
            <person name="Pearson M.D."/>
            <person name="Persinoti G."/>
            <person name="Poon T."/>
            <person name="Priest M."/>
            <person name="Roberts A.D."/>
            <person name="Saif S."/>
            <person name="Shea T.D."/>
            <person name="Sykes S.N."/>
            <person name="Wortman J."/>
            <person name="Nusbaum C."/>
            <person name="Birren B."/>
        </authorList>
    </citation>
    <scope>NUCLEOTIDE SEQUENCE [LARGE SCALE GENOMIC DNA]</scope>
    <source>
        <strain evidence="6 7">MR816</strain>
    </source>
</reference>
<dbReference type="Proteomes" id="UP000024533">
    <property type="component" value="Unassembled WGS sequence"/>
</dbReference>
<dbReference type="GO" id="GO:0031505">
    <property type="term" value="P:fungal-type cell wall organization"/>
    <property type="evidence" value="ECO:0007669"/>
    <property type="project" value="TreeGrafter"/>
</dbReference>
<name>A0A059J4F7_TRIIM</name>
<dbReference type="EMBL" id="AOKY01000358">
    <property type="protein sequence ID" value="KDB22382.1"/>
    <property type="molecule type" value="Genomic_DNA"/>
</dbReference>
<organism evidence="6 7">
    <name type="scientific">Trichophyton interdigitale (strain MR816)</name>
    <dbReference type="NCBI Taxonomy" id="1215338"/>
    <lineage>
        <taxon>Eukaryota</taxon>
        <taxon>Fungi</taxon>
        <taxon>Dikarya</taxon>
        <taxon>Ascomycota</taxon>
        <taxon>Pezizomycotina</taxon>
        <taxon>Eurotiomycetes</taxon>
        <taxon>Eurotiomycetidae</taxon>
        <taxon>Onygenales</taxon>
        <taxon>Arthrodermataceae</taxon>
        <taxon>Trichophyton</taxon>
    </lineage>
</organism>
<dbReference type="Pfam" id="PF05390">
    <property type="entry name" value="Kre9_KNH1_C"/>
    <property type="match status" value="1"/>
</dbReference>
<dbReference type="PANTHER" id="PTHR28154:SF1">
    <property type="entry name" value="CELL WALL SYNTHESIS PROTEIN KNH1-RELATED"/>
    <property type="match status" value="1"/>
</dbReference>
<evidence type="ECO:0000256" key="2">
    <source>
        <dbReference type="SAM" id="MobiDB-lite"/>
    </source>
</evidence>
<evidence type="ECO:0000313" key="7">
    <source>
        <dbReference type="Proteomes" id="UP000024533"/>
    </source>
</evidence>
<feature type="signal peptide" evidence="3">
    <location>
        <begin position="1"/>
        <end position="20"/>
    </location>
</feature>
<evidence type="ECO:0000259" key="5">
    <source>
        <dbReference type="Pfam" id="PF10342"/>
    </source>
</evidence>
<feature type="domain" description="Yeast cell wall synthesis Kre9/Knh1 C-terminal" evidence="4">
    <location>
        <begin position="254"/>
        <end position="324"/>
    </location>
</feature>
<dbReference type="OMA" id="DMVSFRV"/>
<evidence type="ECO:0000256" key="1">
    <source>
        <dbReference type="ARBA" id="ARBA00022729"/>
    </source>
</evidence>